<evidence type="ECO:0000313" key="2">
    <source>
        <dbReference type="Proteomes" id="UP000249915"/>
    </source>
</evidence>
<dbReference type="AlphaFoldDB" id="A0A2V4B112"/>
<name>A0A2V4B112_9PSEU</name>
<accession>A0A2V4B112</accession>
<keyword evidence="2" id="KW-1185">Reference proteome</keyword>
<reference evidence="1 2" key="1">
    <citation type="submission" date="2016-07" db="EMBL/GenBank/DDBJ databases">
        <title>Draft genome sequence of Prauserella muralis DSM 45305, isolated from a mould-covered wall in an indoor environment.</title>
        <authorList>
            <person name="Ruckert C."/>
            <person name="Albersmeier A."/>
            <person name="Jiang C.-L."/>
            <person name="Jiang Y."/>
            <person name="Kalinowski J."/>
            <person name="Schneider O."/>
            <person name="Winkler A."/>
            <person name="Zotchev S.B."/>
        </authorList>
    </citation>
    <scope>NUCLEOTIDE SEQUENCE [LARGE SCALE GENOMIC DNA]</scope>
    <source>
        <strain evidence="1 2">DSM 45305</strain>
    </source>
</reference>
<proteinExistence type="predicted"/>
<protein>
    <submittedName>
        <fullName evidence="1">Uncharacterized protein</fullName>
    </submittedName>
</protein>
<comment type="caution">
    <text evidence="1">The sequence shown here is derived from an EMBL/GenBank/DDBJ whole genome shotgun (WGS) entry which is preliminary data.</text>
</comment>
<dbReference type="Proteomes" id="UP000249915">
    <property type="component" value="Unassembled WGS sequence"/>
</dbReference>
<dbReference type="EMBL" id="MASW01000002">
    <property type="protein sequence ID" value="PXY27742.1"/>
    <property type="molecule type" value="Genomic_DNA"/>
</dbReference>
<organism evidence="1 2">
    <name type="scientific">Prauserella muralis</name>
    <dbReference type="NCBI Taxonomy" id="588067"/>
    <lineage>
        <taxon>Bacteria</taxon>
        <taxon>Bacillati</taxon>
        <taxon>Actinomycetota</taxon>
        <taxon>Actinomycetes</taxon>
        <taxon>Pseudonocardiales</taxon>
        <taxon>Pseudonocardiaceae</taxon>
        <taxon>Prauserella</taxon>
    </lineage>
</organism>
<evidence type="ECO:0000313" key="1">
    <source>
        <dbReference type="EMBL" id="PXY27742.1"/>
    </source>
</evidence>
<gene>
    <name evidence="1" type="ORF">BAY60_15280</name>
</gene>
<sequence length="66" mass="6665">MPAAARPETGRPKSGPSVLVGGLPDALSVRRPPRGVTDVVVITSCAAGLGRDSVAAAPSTIDLSRW</sequence>